<sequence>MNFEEELGDNGIGSRDSPMPTPNSDNPLLSLDPKDYSLFEDVERSFQEEDHPIDWDEYIFEAVNQLADEEIPAAHIISKRRQASSSQWYPFKSKEYLIASLMLGYLHHIMSREVYAQLRLILNLTGLQLPHWTTLRKSRENIRQMLQLELRHQVSVWGRQCYSLSAAQIVAHELSNPYVNLYLDFYPEETHGLNVNKFSQSHKWLKCLSPNLRVPMVAVGNKHFYIFEPTKLGSGQIIVPIFFYQEGGEIWAKCVLQPTFVITSNPERWTITIPTELSFDSEALTPIKVSEFDLVYSEIQMRNGVFLSQLCSNELCENTIPPSCHTLPNPWRIKAKGRQIRHVPINLYADDTSGNMSKQWNRDYSFYFTLSGLPPKAANLEYNCHFLSTSNEAGMLELADQIVDELNVMATEGFAAYDSRLDQEVLAMSMVLCFQGDLPVHAEVTNTPMPNVSLNPCRMCTLHTTKLQLKKGKPYIQDFLHINSAGEHSPVEPRTWEGIQSQTEELWRISKMGVKARFDEATKEFGVRDGVNREFAAAMMADKDKGLIDQAKALDECESPRLFNPFLRLAGFDGSKDTPVEVLHSFLLGVVKYHTRDFMNTLKPANMTRLEACWKSFNTRSLNITSIQPHYLRLHFKSLVGKDFKIILQTAPFVFFQFMDDTRRRLWTSMCQLGNLMFETRISNMDGYLSELKKHIDIFLWHCIQMNAQWVNKPKFHMLLHLPESIPRFGPASLFATEKFESYNSVLRMASIHSNGQRPGRDLAISFINFHALRLVLSNARLHNHRTGIHFHASDEVVDIFEKNASVQQSMGYRDFLTSSSGNFPSIMATPLPPEEEEDTPLSFAWYSNAKIRQVSQLRLSEKDVIRKGYFVLIISPRNPTNHIIARIHSIWQISHQHHSQFKVQVTRFEPSVVSAFYQMRSLINCNEVLYFNVLEIKACINVQHDCDSGECPMIETCHSNRNGHEGRPVSNMLSHTNDQKFVINAASLSNPLIHRQLSSVYVEAVQPAQWAPAIAQGQLSWKTPARRAPQPH</sequence>
<accession>A0A2N5U350</accession>
<proteinExistence type="predicted"/>
<reference evidence="2 3" key="1">
    <citation type="submission" date="2017-11" db="EMBL/GenBank/DDBJ databases">
        <title>De novo assembly and phasing of dikaryotic genomes from two isolates of Puccinia coronata f. sp. avenae, the causal agent of oat crown rust.</title>
        <authorList>
            <person name="Miller M.E."/>
            <person name="Zhang Y."/>
            <person name="Omidvar V."/>
            <person name="Sperschneider J."/>
            <person name="Schwessinger B."/>
            <person name="Raley C."/>
            <person name="Palmer J.M."/>
            <person name="Garnica D."/>
            <person name="Upadhyaya N."/>
            <person name="Rathjen J."/>
            <person name="Taylor J.M."/>
            <person name="Park R.F."/>
            <person name="Dodds P.N."/>
            <person name="Hirsch C.D."/>
            <person name="Kianian S.F."/>
            <person name="Figueroa M."/>
        </authorList>
    </citation>
    <scope>NUCLEOTIDE SEQUENCE [LARGE SCALE GENOMIC DNA]</scope>
    <source>
        <strain evidence="2">12NC29</strain>
    </source>
</reference>
<name>A0A2N5U350_9BASI</name>
<evidence type="ECO:0000256" key="1">
    <source>
        <dbReference type="SAM" id="MobiDB-lite"/>
    </source>
</evidence>
<dbReference type="EMBL" id="PGCJ01000329">
    <property type="protein sequence ID" value="PLW32162.1"/>
    <property type="molecule type" value="Genomic_DNA"/>
</dbReference>
<gene>
    <name evidence="2" type="ORF">PCANC_19916</name>
</gene>
<comment type="caution">
    <text evidence="2">The sequence shown here is derived from an EMBL/GenBank/DDBJ whole genome shotgun (WGS) entry which is preliminary data.</text>
</comment>
<dbReference type="Proteomes" id="UP000235388">
    <property type="component" value="Unassembled WGS sequence"/>
</dbReference>
<dbReference type="PANTHER" id="PTHR31912:SF34">
    <property type="entry name" value="NOTOCHORD-RELATED PROTEIN"/>
    <property type="match status" value="1"/>
</dbReference>
<organism evidence="2 3">
    <name type="scientific">Puccinia coronata f. sp. avenae</name>
    <dbReference type="NCBI Taxonomy" id="200324"/>
    <lineage>
        <taxon>Eukaryota</taxon>
        <taxon>Fungi</taxon>
        <taxon>Dikarya</taxon>
        <taxon>Basidiomycota</taxon>
        <taxon>Pucciniomycotina</taxon>
        <taxon>Pucciniomycetes</taxon>
        <taxon>Pucciniales</taxon>
        <taxon>Pucciniaceae</taxon>
        <taxon>Puccinia</taxon>
    </lineage>
</organism>
<keyword evidence="3" id="KW-1185">Reference proteome</keyword>
<dbReference type="PANTHER" id="PTHR31912">
    <property type="entry name" value="IP13529P"/>
    <property type="match status" value="1"/>
</dbReference>
<evidence type="ECO:0000313" key="3">
    <source>
        <dbReference type="Proteomes" id="UP000235388"/>
    </source>
</evidence>
<dbReference type="AlphaFoldDB" id="A0A2N5U350"/>
<feature type="region of interest" description="Disordered" evidence="1">
    <location>
        <begin position="1"/>
        <end position="27"/>
    </location>
</feature>
<dbReference type="STRING" id="200324.A0A2N5U350"/>
<dbReference type="OrthoDB" id="2506480at2759"/>
<evidence type="ECO:0000313" key="2">
    <source>
        <dbReference type="EMBL" id="PLW32162.1"/>
    </source>
</evidence>
<protein>
    <submittedName>
        <fullName evidence="2">Uncharacterized protein</fullName>
    </submittedName>
</protein>